<evidence type="ECO:0000313" key="8">
    <source>
        <dbReference type="Proteomes" id="UP000799772"/>
    </source>
</evidence>
<keyword evidence="8" id="KW-1185">Reference proteome</keyword>
<evidence type="ECO:0000256" key="3">
    <source>
        <dbReference type="ARBA" id="ARBA00022692"/>
    </source>
</evidence>
<evidence type="ECO:0000256" key="4">
    <source>
        <dbReference type="ARBA" id="ARBA00022968"/>
    </source>
</evidence>
<keyword evidence="3" id="KW-0812">Transmembrane</keyword>
<dbReference type="PANTHER" id="PTHR23033:SF40">
    <property type="entry name" value="APPLE DOMAIN-CONTAINING PROTEIN"/>
    <property type="match status" value="1"/>
</dbReference>
<sequence length="398" mass="45711">MRDLRNSWVVRDAACAGLEGADRIVVVVKTGATEANLKVPPQLRTSLRCAPNIFIFSDMEQTIGKHKVHDALKNVRDEIKDGSPDFHIYREQQKLKDPDKIIETLSGMRTPDSADLAAWTLDKYKNIHIAEDIWELQPNYDWYLYIDADTYVMWPTLLQWTKRLDPDKISYMGAKATLDDRLFAHGGTGYLLSRAAMFKIVVENNGTAARWDPRANEECCGDLLLALAIKEYGIDLINVSPTMNGYEPDTIPFDKNRWCQYVATMHHITPDKFENIAQFEADRADKTKPIRYADIFDYYFAKNMPTDRDHWDNWSQGEEGLIDAHSKEECKEACKQNPRCTQTKWDGEQCIVEVDRITMGMARGDEDGKSWYSTWDPDRIKKWVSEQGTCALSFPGEV</sequence>
<evidence type="ECO:0008006" key="9">
    <source>
        <dbReference type="Google" id="ProtNLM"/>
    </source>
</evidence>
<keyword evidence="5" id="KW-1133">Transmembrane helix</keyword>
<proteinExistence type="inferred from homology"/>
<dbReference type="AlphaFoldDB" id="A0A9P4INS7"/>
<evidence type="ECO:0000256" key="1">
    <source>
        <dbReference type="ARBA" id="ARBA00004606"/>
    </source>
</evidence>
<name>A0A9P4INS7_9PEZI</name>
<dbReference type="Proteomes" id="UP000799772">
    <property type="component" value="Unassembled WGS sequence"/>
</dbReference>
<comment type="subcellular location">
    <subcellularLocation>
        <location evidence="1">Membrane</location>
        <topology evidence="1">Single-pass type II membrane protein</topology>
    </subcellularLocation>
</comment>
<gene>
    <name evidence="7" type="ORF">NA57DRAFT_64278</name>
</gene>
<evidence type="ECO:0000313" key="7">
    <source>
        <dbReference type="EMBL" id="KAF2101506.1"/>
    </source>
</evidence>
<reference evidence="7" key="1">
    <citation type="journal article" date="2020" name="Stud. Mycol.">
        <title>101 Dothideomycetes genomes: a test case for predicting lifestyles and emergence of pathogens.</title>
        <authorList>
            <person name="Haridas S."/>
            <person name="Albert R."/>
            <person name="Binder M."/>
            <person name="Bloem J."/>
            <person name="Labutti K."/>
            <person name="Salamov A."/>
            <person name="Andreopoulos B."/>
            <person name="Baker S."/>
            <person name="Barry K."/>
            <person name="Bills G."/>
            <person name="Bluhm B."/>
            <person name="Cannon C."/>
            <person name="Castanera R."/>
            <person name="Culley D."/>
            <person name="Daum C."/>
            <person name="Ezra D."/>
            <person name="Gonzalez J."/>
            <person name="Henrissat B."/>
            <person name="Kuo A."/>
            <person name="Liang C."/>
            <person name="Lipzen A."/>
            <person name="Lutzoni F."/>
            <person name="Magnuson J."/>
            <person name="Mondo S."/>
            <person name="Nolan M."/>
            <person name="Ohm R."/>
            <person name="Pangilinan J."/>
            <person name="Park H.-J."/>
            <person name="Ramirez L."/>
            <person name="Alfaro M."/>
            <person name="Sun H."/>
            <person name="Tritt A."/>
            <person name="Yoshinaga Y."/>
            <person name="Zwiers L.-H."/>
            <person name="Turgeon B."/>
            <person name="Goodwin S."/>
            <person name="Spatafora J."/>
            <person name="Crous P."/>
            <person name="Grigoriev I."/>
        </authorList>
    </citation>
    <scope>NUCLEOTIDE SEQUENCE</scope>
    <source>
        <strain evidence="7">CBS 133067</strain>
    </source>
</reference>
<dbReference type="OrthoDB" id="414175at2759"/>
<evidence type="ECO:0000256" key="6">
    <source>
        <dbReference type="ARBA" id="ARBA00023136"/>
    </source>
</evidence>
<organism evidence="7 8">
    <name type="scientific">Rhizodiscina lignyota</name>
    <dbReference type="NCBI Taxonomy" id="1504668"/>
    <lineage>
        <taxon>Eukaryota</taxon>
        <taxon>Fungi</taxon>
        <taxon>Dikarya</taxon>
        <taxon>Ascomycota</taxon>
        <taxon>Pezizomycotina</taxon>
        <taxon>Dothideomycetes</taxon>
        <taxon>Pleosporomycetidae</taxon>
        <taxon>Aulographales</taxon>
        <taxon>Rhizodiscinaceae</taxon>
        <taxon>Rhizodiscina</taxon>
    </lineage>
</organism>
<dbReference type="Gene3D" id="3.90.550.50">
    <property type="match status" value="1"/>
</dbReference>
<protein>
    <recommendedName>
        <fullName evidence="9">Glycosyltransferase family 31 protein</fullName>
    </recommendedName>
</protein>
<accession>A0A9P4INS7</accession>
<keyword evidence="6" id="KW-0472">Membrane</keyword>
<keyword evidence="4" id="KW-0735">Signal-anchor</keyword>
<dbReference type="GO" id="GO:0016020">
    <property type="term" value="C:membrane"/>
    <property type="evidence" value="ECO:0007669"/>
    <property type="project" value="UniProtKB-SubCell"/>
</dbReference>
<comment type="caution">
    <text evidence="7">The sequence shown here is derived from an EMBL/GenBank/DDBJ whole genome shotgun (WGS) entry which is preliminary data.</text>
</comment>
<dbReference type="PANTHER" id="PTHR23033">
    <property type="entry name" value="BETA1,3-GALACTOSYLTRANSFERASE"/>
    <property type="match status" value="1"/>
</dbReference>
<dbReference type="InterPro" id="IPR026050">
    <property type="entry name" value="C1GALT1/C1GALT1_chp1"/>
</dbReference>
<evidence type="ECO:0000256" key="2">
    <source>
        <dbReference type="ARBA" id="ARBA00006462"/>
    </source>
</evidence>
<comment type="similarity">
    <text evidence="2">Belongs to the glycosyltransferase 31 family. Beta3-Gal-T subfamily.</text>
</comment>
<evidence type="ECO:0000256" key="5">
    <source>
        <dbReference type="ARBA" id="ARBA00022989"/>
    </source>
</evidence>
<dbReference type="EMBL" id="ML978123">
    <property type="protein sequence ID" value="KAF2101506.1"/>
    <property type="molecule type" value="Genomic_DNA"/>
</dbReference>